<keyword evidence="3 5" id="KW-0418">Kinase</keyword>
<organism evidence="5 6">
    <name type="scientific">Salinicoccus cyprini</name>
    <dbReference type="NCBI Taxonomy" id="2493691"/>
    <lineage>
        <taxon>Bacteria</taxon>
        <taxon>Bacillati</taxon>
        <taxon>Bacillota</taxon>
        <taxon>Bacilli</taxon>
        <taxon>Bacillales</taxon>
        <taxon>Staphylococcaceae</taxon>
        <taxon>Salinicoccus</taxon>
    </lineage>
</organism>
<dbReference type="InterPro" id="IPR002173">
    <property type="entry name" value="Carboh/pur_kinase_PfkB_CS"/>
</dbReference>
<feature type="domain" description="Carbohydrate kinase PfkB" evidence="4">
    <location>
        <begin position="1"/>
        <end position="310"/>
    </location>
</feature>
<comment type="caution">
    <text evidence="5">The sequence shown here is derived from an EMBL/GenBank/DDBJ whole genome shotgun (WGS) entry which is preliminary data.</text>
</comment>
<dbReference type="GO" id="GO:0016301">
    <property type="term" value="F:kinase activity"/>
    <property type="evidence" value="ECO:0007669"/>
    <property type="project" value="UniProtKB-KW"/>
</dbReference>
<proteinExistence type="inferred from homology"/>
<reference evidence="5 6" key="1">
    <citation type="submission" date="2019-07" db="EMBL/GenBank/DDBJ databases">
        <title>Salinicoccus cyprini sp. nov., isolated from gastro-intestinal tract of mirror carp, Cyprinus carpio var. specularis, collected from Gobind Sagar Reservoir, Himachal Pradesh, India.</title>
        <authorList>
            <person name="Talwar C."/>
            <person name="Singh A.K."/>
            <person name="Lal R."/>
            <person name="Negi R.K."/>
        </authorList>
    </citation>
    <scope>NUCLEOTIDE SEQUENCE [LARGE SCALE GENOMIC DNA]</scope>
    <source>
        <strain evidence="5 6">CT19</strain>
    </source>
</reference>
<dbReference type="InterPro" id="IPR050306">
    <property type="entry name" value="PfkB_Carbo_kinase"/>
</dbReference>
<evidence type="ECO:0000313" key="6">
    <source>
        <dbReference type="Proteomes" id="UP000315103"/>
    </source>
</evidence>
<evidence type="ECO:0000259" key="4">
    <source>
        <dbReference type="Pfam" id="PF00294"/>
    </source>
</evidence>
<gene>
    <name evidence="5" type="ORF">FO441_12400</name>
</gene>
<dbReference type="InterPro" id="IPR029056">
    <property type="entry name" value="Ribokinase-like"/>
</dbReference>
<name>A0A558ARA3_9STAP</name>
<accession>A0A558ARA3</accession>
<evidence type="ECO:0000313" key="5">
    <source>
        <dbReference type="EMBL" id="TVT26801.1"/>
    </source>
</evidence>
<dbReference type="InterPro" id="IPR011611">
    <property type="entry name" value="PfkB_dom"/>
</dbReference>
<dbReference type="RefSeq" id="WP_145290777.1">
    <property type="nucleotide sequence ID" value="NZ_VMSJ01000006.1"/>
</dbReference>
<sequence>MKRLFTMGEALIDFIPEEKGTKLKDVGGFEPQVGGAPANVAATHAILGGESFLLTQLGVDAFGDKILDTLEGAGVKTEYITRTQQANTGLAFVSLDDTGNRDFSFYRNPSADLLYHPSQIDGIEFSADDILHFCSVDLVESDMKLAHEAAIGKMKTAGGTIIFDPNIRLPLWEDKAAYQETVQSFIPMADIIKVSDEEIRFITGIEDEKKAISALFTGNVKVVIFTKGPDGSEVILKDNTMFSHPGYTVLTVDTTGAGDAFIGAVIHKLTESGSSPYSTLAETGREVLGFANAVGAMTTMKKGAISSIPDKHEVETFMGGLQ</sequence>
<dbReference type="EMBL" id="VMSJ01000006">
    <property type="protein sequence ID" value="TVT26801.1"/>
    <property type="molecule type" value="Genomic_DNA"/>
</dbReference>
<dbReference type="CDD" id="cd01167">
    <property type="entry name" value="bac_FRK"/>
    <property type="match status" value="1"/>
</dbReference>
<dbReference type="OrthoDB" id="9813569at2"/>
<dbReference type="PROSITE" id="PS00583">
    <property type="entry name" value="PFKB_KINASES_1"/>
    <property type="match status" value="1"/>
</dbReference>
<evidence type="ECO:0000256" key="2">
    <source>
        <dbReference type="ARBA" id="ARBA00022679"/>
    </source>
</evidence>
<evidence type="ECO:0000256" key="1">
    <source>
        <dbReference type="ARBA" id="ARBA00010688"/>
    </source>
</evidence>
<dbReference type="Proteomes" id="UP000315103">
    <property type="component" value="Unassembled WGS sequence"/>
</dbReference>
<dbReference type="PANTHER" id="PTHR43085">
    <property type="entry name" value="HEXOKINASE FAMILY MEMBER"/>
    <property type="match status" value="1"/>
</dbReference>
<dbReference type="PROSITE" id="PS00584">
    <property type="entry name" value="PFKB_KINASES_2"/>
    <property type="match status" value="1"/>
</dbReference>
<dbReference type="AlphaFoldDB" id="A0A558ARA3"/>
<dbReference type="SUPFAM" id="SSF53613">
    <property type="entry name" value="Ribokinase-like"/>
    <property type="match status" value="1"/>
</dbReference>
<comment type="similarity">
    <text evidence="1">Belongs to the carbohydrate kinase PfkB family.</text>
</comment>
<evidence type="ECO:0000256" key="3">
    <source>
        <dbReference type="ARBA" id="ARBA00022777"/>
    </source>
</evidence>
<protein>
    <submittedName>
        <fullName evidence="5">Carbohydrate kinase</fullName>
    </submittedName>
</protein>
<keyword evidence="2" id="KW-0808">Transferase</keyword>
<keyword evidence="6" id="KW-1185">Reference proteome</keyword>
<dbReference type="PANTHER" id="PTHR43085:SF54">
    <property type="entry name" value="PUTATIVE-RELATED"/>
    <property type="match status" value="1"/>
</dbReference>
<dbReference type="Gene3D" id="3.40.1190.20">
    <property type="match status" value="1"/>
</dbReference>
<dbReference type="Pfam" id="PF00294">
    <property type="entry name" value="PfkB"/>
    <property type="match status" value="1"/>
</dbReference>